<accession>I8R485</accession>
<evidence type="ECO:0000256" key="6">
    <source>
        <dbReference type="ARBA" id="ARBA00022679"/>
    </source>
</evidence>
<feature type="domain" description="Pyruvate carboxyltransferase" evidence="10">
    <location>
        <begin position="6"/>
        <end position="268"/>
    </location>
</feature>
<keyword evidence="7" id="KW-0464">Manganese</keyword>
<evidence type="ECO:0000256" key="9">
    <source>
        <dbReference type="RuleBase" id="RU003523"/>
    </source>
</evidence>
<dbReference type="Proteomes" id="UP000005110">
    <property type="component" value="Chromosome"/>
</dbReference>
<dbReference type="InterPro" id="IPR013785">
    <property type="entry name" value="Aldolase_TIM"/>
</dbReference>
<organism evidence="11 12">
    <name type="scientific">Thermoanaerobacter siderophilus SR4</name>
    <dbReference type="NCBI Taxonomy" id="880478"/>
    <lineage>
        <taxon>Bacteria</taxon>
        <taxon>Bacillati</taxon>
        <taxon>Bacillota</taxon>
        <taxon>Clostridia</taxon>
        <taxon>Thermoanaerobacterales</taxon>
        <taxon>Thermoanaerobacteraceae</taxon>
        <taxon>Thermoanaerobacter</taxon>
    </lineage>
</organism>
<dbReference type="Pfam" id="PF00682">
    <property type="entry name" value="HMGL-like"/>
    <property type="match status" value="1"/>
</dbReference>
<dbReference type="Gene3D" id="3.20.20.70">
    <property type="entry name" value="Aldolase class I"/>
    <property type="match status" value="1"/>
</dbReference>
<dbReference type="PATRIC" id="fig|880478.3.peg.2477"/>
<reference evidence="11 12" key="1">
    <citation type="submission" date="2012-02" db="EMBL/GenBank/DDBJ databases">
        <title>Improved High-Quality Draft sequence of Thermoanaerobacter siderophilus SR4.</title>
        <authorList>
            <consortium name="US DOE Joint Genome Institute"/>
            <person name="Lucas S."/>
            <person name="Han J."/>
            <person name="Lapidus A."/>
            <person name="Cheng J.-F."/>
            <person name="Goodwin L."/>
            <person name="Pitluck S."/>
            <person name="Peters L."/>
            <person name="Detter J.C."/>
            <person name="Han C."/>
            <person name="Tapia R."/>
            <person name="Land M."/>
            <person name="Hauser L."/>
            <person name="Kyrpides N."/>
            <person name="Ivanova N."/>
            <person name="Pagani I."/>
            <person name="Hemme C."/>
            <person name="Woyke T."/>
        </authorList>
    </citation>
    <scope>NUCLEOTIDE SEQUENCE [LARGE SCALE GENOMIC DNA]</scope>
    <source>
        <strain evidence="11 12">SR4</strain>
    </source>
</reference>
<dbReference type="RefSeq" id="WP_003869981.1">
    <property type="nucleotide sequence ID" value="NZ_CM001486.1"/>
</dbReference>
<dbReference type="Pfam" id="PF22617">
    <property type="entry name" value="HCS_D2"/>
    <property type="match status" value="1"/>
</dbReference>
<dbReference type="FunFam" id="1.10.238.260:FF:000001">
    <property type="entry name" value="2-isopropylmalate synthase"/>
    <property type="match status" value="1"/>
</dbReference>
<evidence type="ECO:0000256" key="3">
    <source>
        <dbReference type="ARBA" id="ARBA00012973"/>
    </source>
</evidence>
<evidence type="ECO:0000256" key="8">
    <source>
        <dbReference type="ARBA" id="ARBA00023304"/>
    </source>
</evidence>
<dbReference type="InterPro" id="IPR002034">
    <property type="entry name" value="AIPM/Hcit_synth_CS"/>
</dbReference>
<comment type="similarity">
    <text evidence="2">Belongs to the alpha-IPM synthase/homocitrate synthase family. LeuA type 1 subfamily.</text>
</comment>
<dbReference type="SUPFAM" id="SSF51569">
    <property type="entry name" value="Aldolase"/>
    <property type="match status" value="1"/>
</dbReference>
<evidence type="ECO:0000256" key="7">
    <source>
        <dbReference type="ARBA" id="ARBA00023211"/>
    </source>
</evidence>
<dbReference type="InterPro" id="IPR000891">
    <property type="entry name" value="PYR_CT"/>
</dbReference>
<dbReference type="FunFam" id="3.20.20.70:FF:000010">
    <property type="entry name" value="2-isopropylmalate synthase"/>
    <property type="match status" value="1"/>
</dbReference>
<dbReference type="AlphaFoldDB" id="I8R485"/>
<sequence>MGVKRVIVFDTTLRDGEQTPGVNFDINDKFEIAKQLVSLGVDVIEAGFPAASNGDFEAVKNIADKLKGVTIAAMARSVKEDIDRASSALKNAERSRLHVFIATSDIHLKYKLKMSREEMLEKAVEMVKYAKGKFDEIQFSAEDASRTDWDFLVKVFSEVIDAGANVINVPDTVGYAMPREFGELIKYIRNNVPNIDGVMISAHCHNDLGMAVANSLSAIENGATQVEVTVNGIGERAGNAAMEEVVMALNTRKDYFGLVHGINTKEIYNTSKLVSELAGIKLQPNKAIVGANAFRHQAGIHQHGVINNRATYEIMKPEDIGIIPDTFALGKLSGRNAFELKVKQLGYNNLSPGELSDAFRRFKDLADRKKVIVDEDIRFVVEETLEEFRSFKEGEAWA</sequence>
<dbReference type="EMBL" id="CM001486">
    <property type="protein sequence ID" value="EIW00230.1"/>
    <property type="molecule type" value="Genomic_DNA"/>
</dbReference>
<dbReference type="Gene3D" id="1.10.238.260">
    <property type="match status" value="1"/>
</dbReference>
<keyword evidence="5" id="KW-0028">Amino-acid biosynthesis</keyword>
<evidence type="ECO:0000256" key="1">
    <source>
        <dbReference type="ARBA" id="ARBA00004689"/>
    </source>
</evidence>
<proteinExistence type="inferred from homology"/>
<gene>
    <name evidence="11" type="ORF">ThesiDRAFT1_1273</name>
</gene>
<dbReference type="PANTHER" id="PTHR10277">
    <property type="entry name" value="HOMOCITRATE SYNTHASE-RELATED"/>
    <property type="match status" value="1"/>
</dbReference>
<dbReference type="GO" id="GO:0009098">
    <property type="term" value="P:L-leucine biosynthetic process"/>
    <property type="evidence" value="ECO:0007669"/>
    <property type="project" value="UniProtKB-KW"/>
</dbReference>
<keyword evidence="12" id="KW-1185">Reference proteome</keyword>
<protein>
    <recommendedName>
        <fullName evidence="3">2-isopropylmalate synthase</fullName>
        <ecNumber evidence="3">2.3.3.13</ecNumber>
    </recommendedName>
</protein>
<dbReference type="PANTHER" id="PTHR10277:SF9">
    <property type="entry name" value="2-ISOPROPYLMALATE SYNTHASE 1, CHLOROPLASTIC-RELATED"/>
    <property type="match status" value="1"/>
</dbReference>
<dbReference type="HOGENOM" id="CLU_022158_3_1_9"/>
<comment type="pathway">
    <text evidence="1">Amino-acid biosynthesis; L-leucine biosynthesis; L-leucine from 3-methyl-2-oxobutanoate: step 1/4.</text>
</comment>
<dbReference type="CDD" id="cd07940">
    <property type="entry name" value="DRE_TIM_IPMS"/>
    <property type="match status" value="1"/>
</dbReference>
<evidence type="ECO:0000256" key="4">
    <source>
        <dbReference type="ARBA" id="ARBA00022430"/>
    </source>
</evidence>
<evidence type="ECO:0000256" key="5">
    <source>
        <dbReference type="ARBA" id="ARBA00022605"/>
    </source>
</evidence>
<keyword evidence="6 9" id="KW-0808">Transferase</keyword>
<keyword evidence="8" id="KW-0100">Branched-chain amino acid biosynthesis</keyword>
<dbReference type="InterPro" id="IPR050073">
    <property type="entry name" value="2-IPM_HCS-like"/>
</dbReference>
<dbReference type="EC" id="2.3.3.13" evidence="3"/>
<evidence type="ECO:0000313" key="11">
    <source>
        <dbReference type="EMBL" id="EIW00230.1"/>
    </source>
</evidence>
<keyword evidence="4" id="KW-0432">Leucine biosynthesis</keyword>
<name>I8R485_9THEO</name>
<dbReference type="PROSITE" id="PS00816">
    <property type="entry name" value="AIPM_HOMOCIT_SYNTH_2"/>
    <property type="match status" value="1"/>
</dbReference>
<evidence type="ECO:0000313" key="12">
    <source>
        <dbReference type="Proteomes" id="UP000005110"/>
    </source>
</evidence>
<evidence type="ECO:0000259" key="10">
    <source>
        <dbReference type="PROSITE" id="PS50991"/>
    </source>
</evidence>
<dbReference type="PROSITE" id="PS50991">
    <property type="entry name" value="PYR_CT"/>
    <property type="match status" value="1"/>
</dbReference>
<evidence type="ECO:0000256" key="2">
    <source>
        <dbReference type="ARBA" id="ARBA00009396"/>
    </source>
</evidence>
<dbReference type="PROSITE" id="PS00815">
    <property type="entry name" value="AIPM_HOMOCIT_SYNTH_1"/>
    <property type="match status" value="1"/>
</dbReference>
<dbReference type="GO" id="GO:0003852">
    <property type="term" value="F:2-isopropylmalate synthase activity"/>
    <property type="evidence" value="ECO:0007669"/>
    <property type="project" value="UniProtKB-EC"/>
</dbReference>
<dbReference type="NCBIfam" id="NF002086">
    <property type="entry name" value="PRK00915.1-3"/>
    <property type="match status" value="1"/>
</dbReference>
<dbReference type="InterPro" id="IPR054691">
    <property type="entry name" value="LeuA/HCS_post-cat"/>
</dbReference>